<dbReference type="SUPFAM" id="SSF52540">
    <property type="entry name" value="P-loop containing nucleoside triphosphate hydrolases"/>
    <property type="match status" value="1"/>
</dbReference>
<name>A0ABN2AJD1_9ACTN</name>
<dbReference type="NCBIfam" id="NF040564">
    <property type="entry name" value="SCO2523_fam"/>
    <property type="match status" value="1"/>
</dbReference>
<accession>A0ABN2AJD1</accession>
<comment type="caution">
    <text evidence="1">The sequence shown here is derived from an EMBL/GenBank/DDBJ whole genome shotgun (WGS) entry which is preliminary data.</text>
</comment>
<proteinExistence type="predicted"/>
<keyword evidence="2" id="KW-1185">Reference proteome</keyword>
<dbReference type="EMBL" id="BAAAQD010000007">
    <property type="protein sequence ID" value="GAA1519838.1"/>
    <property type="molecule type" value="Genomic_DNA"/>
</dbReference>
<gene>
    <name evidence="1" type="ORF">GCM10009827_039160</name>
</gene>
<evidence type="ECO:0000313" key="2">
    <source>
        <dbReference type="Proteomes" id="UP001501470"/>
    </source>
</evidence>
<sequence>MLVFAASDKGGTGRSVTSSNLVYRSALAGNDVCYLDFDFGSPTTGAIFQINSILRGTSRGGLHSYLDGSRPSPERLDVWAESDRKSLRQRPAQAGRMVLFPGDRGKGEFPIDKDIVDRCVKLFLQVEEEFDLALIDLSSGRSYATEMVLAATARPELQNVGQRWLIFHRWTRQHVLAAANLVYGEGGILAVGKHYEHKPEHLTNSLRFVRTAVVNPDGPEESANLEGLRPAQASWLKEVHQDLLELANQQKVGRTLTLGEVPLDPVLQWREQLISDNDVSDRMIANAATVDAFELLAEKIMIDSAWGTP</sequence>
<dbReference type="InterPro" id="IPR027417">
    <property type="entry name" value="P-loop_NTPase"/>
</dbReference>
<organism evidence="1 2">
    <name type="scientific">Dactylosporangium maewongense</name>
    <dbReference type="NCBI Taxonomy" id="634393"/>
    <lineage>
        <taxon>Bacteria</taxon>
        <taxon>Bacillati</taxon>
        <taxon>Actinomycetota</taxon>
        <taxon>Actinomycetes</taxon>
        <taxon>Micromonosporales</taxon>
        <taxon>Micromonosporaceae</taxon>
        <taxon>Dactylosporangium</taxon>
    </lineage>
</organism>
<reference evidence="1 2" key="1">
    <citation type="journal article" date="2019" name="Int. J. Syst. Evol. Microbiol.">
        <title>The Global Catalogue of Microorganisms (GCM) 10K type strain sequencing project: providing services to taxonomists for standard genome sequencing and annotation.</title>
        <authorList>
            <consortium name="The Broad Institute Genomics Platform"/>
            <consortium name="The Broad Institute Genome Sequencing Center for Infectious Disease"/>
            <person name="Wu L."/>
            <person name="Ma J."/>
        </authorList>
    </citation>
    <scope>NUCLEOTIDE SEQUENCE [LARGE SCALE GENOMIC DNA]</scope>
    <source>
        <strain evidence="1 2">JCM 15933</strain>
    </source>
</reference>
<dbReference type="Proteomes" id="UP001501470">
    <property type="component" value="Unassembled WGS sequence"/>
</dbReference>
<dbReference type="RefSeq" id="WP_344503411.1">
    <property type="nucleotide sequence ID" value="NZ_BAAAQD010000007.1"/>
</dbReference>
<dbReference type="Gene3D" id="3.40.50.300">
    <property type="entry name" value="P-loop containing nucleotide triphosphate hydrolases"/>
    <property type="match status" value="1"/>
</dbReference>
<evidence type="ECO:0000313" key="1">
    <source>
        <dbReference type="EMBL" id="GAA1519838.1"/>
    </source>
</evidence>
<protein>
    <submittedName>
        <fullName evidence="1">SCO2523 family variant P-loop protein</fullName>
    </submittedName>
</protein>